<keyword evidence="1" id="KW-0812">Transmembrane</keyword>
<keyword evidence="4" id="KW-1185">Reference proteome</keyword>
<gene>
    <name evidence="3" type="ORF">DERF_007149</name>
    <name evidence="2" type="ORF">HUG17_1608</name>
</gene>
<accession>A0A922I2V1</accession>
<feature type="transmembrane region" description="Helical" evidence="1">
    <location>
        <begin position="6"/>
        <end position="26"/>
    </location>
</feature>
<reference evidence="3" key="4">
    <citation type="journal article" date="2022" name="Res Sq">
        <title>Comparative Genomics Reveals Insights into the Divergent Evolution of Astigmatic Mites and Household Pest Adaptations.</title>
        <authorList>
            <person name="Xiong Q."/>
            <person name="Wan A.T.-Y."/>
            <person name="Liu X.-Y."/>
            <person name="Fung C.S.-H."/>
            <person name="Xiao X."/>
            <person name="Malainual N."/>
            <person name="Hou J."/>
            <person name="Wang L."/>
            <person name="Wang M."/>
            <person name="Yang K."/>
            <person name="Cui Y."/>
            <person name="Leung E."/>
            <person name="Nong W."/>
            <person name="Shin S.-K."/>
            <person name="Au S."/>
            <person name="Jeong K.Y."/>
            <person name="Chew F.T."/>
            <person name="Hui J."/>
            <person name="Leung T.F."/>
            <person name="Tungtrongchitr A."/>
            <person name="Zhong N."/>
            <person name="Liu Z."/>
            <person name="Tsui S."/>
        </authorList>
    </citation>
    <scope>NUCLEOTIDE SEQUENCE</scope>
    <source>
        <strain evidence="3">Derf</strain>
        <tissue evidence="3">Whole organism</tissue>
    </source>
</reference>
<protein>
    <submittedName>
        <fullName evidence="3">Uncharacterized protein</fullName>
    </submittedName>
</protein>
<evidence type="ECO:0000313" key="4">
    <source>
        <dbReference type="Proteomes" id="UP000790347"/>
    </source>
</evidence>
<reference evidence="3" key="1">
    <citation type="submission" date="2013-05" db="EMBL/GenBank/DDBJ databases">
        <authorList>
            <person name="Yim A.K.Y."/>
            <person name="Chan T.F."/>
            <person name="Ji K.M."/>
            <person name="Liu X.Y."/>
            <person name="Zhou J.W."/>
            <person name="Li R.Q."/>
            <person name="Yang K.Y."/>
            <person name="Li J."/>
            <person name="Li M."/>
            <person name="Law P.T.W."/>
            <person name="Wu Y.L."/>
            <person name="Cai Z.L."/>
            <person name="Qin H."/>
            <person name="Bao Y."/>
            <person name="Leung R.K.K."/>
            <person name="Ng P.K.S."/>
            <person name="Zou J."/>
            <person name="Zhong X.J."/>
            <person name="Ran P.X."/>
            <person name="Zhong N.S."/>
            <person name="Liu Z.G."/>
            <person name="Tsui S.K.W."/>
        </authorList>
    </citation>
    <scope>NUCLEOTIDE SEQUENCE</scope>
    <source>
        <strain evidence="3">Derf</strain>
        <tissue evidence="3">Whole organism</tissue>
    </source>
</reference>
<reference evidence="2" key="2">
    <citation type="submission" date="2020-06" db="EMBL/GenBank/DDBJ databases">
        <authorList>
            <person name="Ji K."/>
            <person name="Li J."/>
        </authorList>
    </citation>
    <scope>NUCLEOTIDE SEQUENCE</scope>
    <source>
        <strain evidence="2">JKM2019</strain>
        <tissue evidence="2">Whole body</tissue>
    </source>
</reference>
<organism evidence="3 4">
    <name type="scientific">Dermatophagoides farinae</name>
    <name type="common">American house dust mite</name>
    <dbReference type="NCBI Taxonomy" id="6954"/>
    <lineage>
        <taxon>Eukaryota</taxon>
        <taxon>Metazoa</taxon>
        <taxon>Ecdysozoa</taxon>
        <taxon>Arthropoda</taxon>
        <taxon>Chelicerata</taxon>
        <taxon>Arachnida</taxon>
        <taxon>Acari</taxon>
        <taxon>Acariformes</taxon>
        <taxon>Sarcoptiformes</taxon>
        <taxon>Astigmata</taxon>
        <taxon>Psoroptidia</taxon>
        <taxon>Analgoidea</taxon>
        <taxon>Pyroglyphidae</taxon>
        <taxon>Dermatophagoidinae</taxon>
        <taxon>Dermatophagoides</taxon>
    </lineage>
</organism>
<sequence length="80" mass="9164">MSGRLMFVVIMMLALVMALFSIYVNAINDEPDFRDSIRHIPGKLLGNMTKEEMQQFRSTGILPDRINEMISNFTVNAVRN</sequence>
<proteinExistence type="predicted"/>
<keyword evidence="1" id="KW-1133">Transmembrane helix</keyword>
<evidence type="ECO:0000313" key="2">
    <source>
        <dbReference type="EMBL" id="KAH7646070.1"/>
    </source>
</evidence>
<dbReference type="EMBL" id="ASGP02000003">
    <property type="protein sequence ID" value="KAH9516410.1"/>
    <property type="molecule type" value="Genomic_DNA"/>
</dbReference>
<name>A0A922I2V1_DERFA</name>
<evidence type="ECO:0000256" key="1">
    <source>
        <dbReference type="SAM" id="Phobius"/>
    </source>
</evidence>
<dbReference type="Proteomes" id="UP000828236">
    <property type="component" value="Unassembled WGS sequence"/>
</dbReference>
<dbReference type="Proteomes" id="UP000790347">
    <property type="component" value="Unassembled WGS sequence"/>
</dbReference>
<comment type="caution">
    <text evidence="3">The sequence shown here is derived from an EMBL/GenBank/DDBJ whole genome shotgun (WGS) entry which is preliminary data.</text>
</comment>
<dbReference type="AlphaFoldDB" id="A0A922I2V1"/>
<keyword evidence="1" id="KW-0472">Membrane</keyword>
<reference evidence="2" key="3">
    <citation type="journal article" date="2021" name="World Allergy Organ. J.">
        <title>Chromosome-level assembly of Dermatophagoides farinae genome and transcriptome reveals two novel allergens Der f 37 and Der f 39.</title>
        <authorList>
            <person name="Chen J."/>
            <person name="Cai Z."/>
            <person name="Fan D."/>
            <person name="Hu J."/>
            <person name="Hou Y."/>
            <person name="He Y."/>
            <person name="Zhang Z."/>
            <person name="Zhao Z."/>
            <person name="Gao P."/>
            <person name="Hu W."/>
            <person name="Sun J."/>
            <person name="Li J."/>
            <person name="Ji K."/>
        </authorList>
    </citation>
    <scope>NUCLEOTIDE SEQUENCE</scope>
    <source>
        <strain evidence="2">JKM2019</strain>
    </source>
</reference>
<dbReference type="EMBL" id="SDOV01000001">
    <property type="protein sequence ID" value="KAH7646070.1"/>
    <property type="molecule type" value="Genomic_DNA"/>
</dbReference>
<evidence type="ECO:0000313" key="3">
    <source>
        <dbReference type="EMBL" id="KAH9516410.1"/>
    </source>
</evidence>